<evidence type="ECO:0000313" key="3">
    <source>
        <dbReference type="EMBL" id="CAC5394894.1"/>
    </source>
</evidence>
<evidence type="ECO:0000259" key="2">
    <source>
        <dbReference type="Pfam" id="PF17919"/>
    </source>
</evidence>
<keyword evidence="1" id="KW-0511">Multifunctional enzyme</keyword>
<dbReference type="GO" id="GO:0003824">
    <property type="term" value="F:catalytic activity"/>
    <property type="evidence" value="ECO:0007669"/>
    <property type="project" value="UniProtKB-KW"/>
</dbReference>
<protein>
    <recommendedName>
        <fullName evidence="2">Reverse transcriptase/retrotransposon-derived protein RNase H-like domain-containing protein</fullName>
    </recommendedName>
</protein>
<dbReference type="FunFam" id="3.10.20.370:FF:000001">
    <property type="entry name" value="Retrovirus-related Pol polyprotein from transposon 17.6-like protein"/>
    <property type="match status" value="1"/>
</dbReference>
<dbReference type="AlphaFoldDB" id="A0A6J8CIR4"/>
<dbReference type="Gene3D" id="3.10.20.370">
    <property type="match status" value="1"/>
</dbReference>
<feature type="domain" description="Reverse transcriptase/retrotransposon-derived protein RNase H-like" evidence="2">
    <location>
        <begin position="128"/>
        <end position="225"/>
    </location>
</feature>
<dbReference type="OrthoDB" id="425619at2759"/>
<dbReference type="Gene3D" id="3.10.10.10">
    <property type="entry name" value="HIV Type 1 Reverse Transcriptase, subunit A, domain 1"/>
    <property type="match status" value="1"/>
</dbReference>
<evidence type="ECO:0000256" key="1">
    <source>
        <dbReference type="ARBA" id="ARBA00023268"/>
    </source>
</evidence>
<dbReference type="InterPro" id="IPR050951">
    <property type="entry name" value="Retrovirus_Pol_polyprotein"/>
</dbReference>
<keyword evidence="4" id="KW-1185">Reference proteome</keyword>
<name>A0A6J8CIR4_MYTCO</name>
<dbReference type="Proteomes" id="UP000507470">
    <property type="component" value="Unassembled WGS sequence"/>
</dbReference>
<proteinExistence type="predicted"/>
<evidence type="ECO:0000313" key="4">
    <source>
        <dbReference type="Proteomes" id="UP000507470"/>
    </source>
</evidence>
<dbReference type="CDD" id="cd09274">
    <property type="entry name" value="RNase_HI_RT_Ty3"/>
    <property type="match status" value="1"/>
</dbReference>
<gene>
    <name evidence="3" type="ORF">MCOR_29611</name>
</gene>
<dbReference type="PANTHER" id="PTHR37984:SF5">
    <property type="entry name" value="PROTEIN NYNRIN-LIKE"/>
    <property type="match status" value="1"/>
</dbReference>
<organism evidence="3 4">
    <name type="scientific">Mytilus coruscus</name>
    <name type="common">Sea mussel</name>
    <dbReference type="NCBI Taxonomy" id="42192"/>
    <lineage>
        <taxon>Eukaryota</taxon>
        <taxon>Metazoa</taxon>
        <taxon>Spiralia</taxon>
        <taxon>Lophotrochozoa</taxon>
        <taxon>Mollusca</taxon>
        <taxon>Bivalvia</taxon>
        <taxon>Autobranchia</taxon>
        <taxon>Pteriomorphia</taxon>
        <taxon>Mytilida</taxon>
        <taxon>Mytiloidea</taxon>
        <taxon>Mytilidae</taxon>
        <taxon>Mytilinae</taxon>
        <taxon>Mytilus</taxon>
    </lineage>
</organism>
<reference evidence="3 4" key="1">
    <citation type="submission" date="2020-06" db="EMBL/GenBank/DDBJ databases">
        <authorList>
            <person name="Li R."/>
            <person name="Bekaert M."/>
        </authorList>
    </citation>
    <scope>NUCLEOTIDE SEQUENCE [LARGE SCALE GENOMIC DNA]</scope>
    <source>
        <strain evidence="4">wild</strain>
    </source>
</reference>
<dbReference type="EMBL" id="CACVKT020005396">
    <property type="protein sequence ID" value="CAC5394894.1"/>
    <property type="molecule type" value="Genomic_DNA"/>
</dbReference>
<dbReference type="PANTHER" id="PTHR37984">
    <property type="entry name" value="PROTEIN CBG26694"/>
    <property type="match status" value="1"/>
</dbReference>
<dbReference type="SUPFAM" id="SSF56672">
    <property type="entry name" value="DNA/RNA polymerases"/>
    <property type="match status" value="1"/>
</dbReference>
<dbReference type="InterPro" id="IPR041577">
    <property type="entry name" value="RT_RNaseH_2"/>
</dbReference>
<accession>A0A6J8CIR4</accession>
<dbReference type="Pfam" id="PF17919">
    <property type="entry name" value="RT_RNaseH_2"/>
    <property type="match status" value="1"/>
</dbReference>
<sequence>MEDNFNRPTSSTDESVKIPEHLLALTENVSDNLTFSQRSDLGKVISEYADFFVGPDGKLGRTDLVEHSILTETDRPVKVPPRQLPISQRGVAAAEMDKMLKNDIIEPSHSPYSAPIVLPTPKDKLFVWTEECETAFVTLKNALISTDVLAYPTRTDKFVLDTKASNFGIGAVLSQIQNGEARVIAYGDKTLSKSQGGYCTTFRELLAVVEFVKQFRYYLSGRQFLLRTDHSSVVWLKNLKEPEGMVAIWLFLLDTYDFKIEHRQGKLHGNADALLRKPRRRCKRDECSQCQDGTECHATVNAVSRSQEQSISSNAEENVTREIPVEGQLGNYLNTEVTDSNWSVQWGNRELVDAQTKDGAIGCLIRTLEIHSEKTKIENANQEFNTLLRQWDTLTIRNGILYRQYHNVNNNESIRLQLLTPRVMRHEIIHQLHNARTAGHLVREKTLNRIKAR</sequence>
<dbReference type="InterPro" id="IPR043502">
    <property type="entry name" value="DNA/RNA_pol_sf"/>
</dbReference>
<dbReference type="Gene3D" id="1.10.340.70">
    <property type="match status" value="1"/>
</dbReference>